<dbReference type="GO" id="GO:0005504">
    <property type="term" value="F:fatty acid binding"/>
    <property type="evidence" value="ECO:0007669"/>
    <property type="project" value="TreeGrafter"/>
</dbReference>
<dbReference type="InParanoid" id="A0A077ZSE5"/>
<dbReference type="GO" id="GO:0071949">
    <property type="term" value="F:FAD binding"/>
    <property type="evidence" value="ECO:0007669"/>
    <property type="project" value="InterPro"/>
</dbReference>
<keyword evidence="8" id="KW-0443">Lipid metabolism</keyword>
<accession>A0A077ZSE5</accession>
<reference evidence="11 12" key="1">
    <citation type="submission" date="2014-06" db="EMBL/GenBank/DDBJ databases">
        <authorList>
            <person name="Swart Estienne"/>
        </authorList>
    </citation>
    <scope>NUCLEOTIDE SEQUENCE [LARGE SCALE GENOMIC DNA]</scope>
    <source>
        <strain evidence="11 12">130c</strain>
    </source>
</reference>
<dbReference type="GO" id="GO:0005777">
    <property type="term" value="C:peroxisome"/>
    <property type="evidence" value="ECO:0007669"/>
    <property type="project" value="UniProtKB-SubCell"/>
</dbReference>
<comment type="subcellular location">
    <subcellularLocation>
        <location evidence="2">Peroxisome</location>
    </subcellularLocation>
</comment>
<evidence type="ECO:0000256" key="6">
    <source>
        <dbReference type="ARBA" id="ARBA00022832"/>
    </source>
</evidence>
<dbReference type="InterPro" id="IPR012258">
    <property type="entry name" value="Acyl-CoA_oxidase"/>
</dbReference>
<dbReference type="GO" id="GO:0055088">
    <property type="term" value="P:lipid homeostasis"/>
    <property type="evidence" value="ECO:0007669"/>
    <property type="project" value="TreeGrafter"/>
</dbReference>
<evidence type="ECO:0000256" key="8">
    <source>
        <dbReference type="ARBA" id="ARBA00023098"/>
    </source>
</evidence>
<proteinExistence type="inferred from homology"/>
<organism evidence="11 12">
    <name type="scientific">Stylonychia lemnae</name>
    <name type="common">Ciliate</name>
    <dbReference type="NCBI Taxonomy" id="5949"/>
    <lineage>
        <taxon>Eukaryota</taxon>
        <taxon>Sar</taxon>
        <taxon>Alveolata</taxon>
        <taxon>Ciliophora</taxon>
        <taxon>Intramacronucleata</taxon>
        <taxon>Spirotrichea</taxon>
        <taxon>Stichotrichia</taxon>
        <taxon>Sporadotrichida</taxon>
        <taxon>Oxytrichidae</taxon>
        <taxon>Stylonychinae</taxon>
        <taxon>Stylonychia</taxon>
    </lineage>
</organism>
<dbReference type="AlphaFoldDB" id="A0A077ZSE5"/>
<feature type="domain" description="Acyl-coenzyme A oxidase N-terminal" evidence="10">
    <location>
        <begin position="63"/>
        <end position="154"/>
    </location>
</feature>
<protein>
    <submittedName>
        <fullName evidence="11">Acyl-oxidase family protein</fullName>
    </submittedName>
</protein>
<dbReference type="InterPro" id="IPR037069">
    <property type="entry name" value="AcylCoA_DH/ox_N_sf"/>
</dbReference>
<dbReference type="Gene3D" id="1.10.540.10">
    <property type="entry name" value="Acyl-CoA dehydrogenase/oxidase, N-terminal domain"/>
    <property type="match status" value="1"/>
</dbReference>
<dbReference type="InterPro" id="IPR029320">
    <property type="entry name" value="Acyl-CoA_ox_N"/>
</dbReference>
<dbReference type="GO" id="GO:0033540">
    <property type="term" value="P:fatty acid beta-oxidation using acyl-CoA oxidase"/>
    <property type="evidence" value="ECO:0007669"/>
    <property type="project" value="TreeGrafter"/>
</dbReference>
<evidence type="ECO:0000313" key="11">
    <source>
        <dbReference type="EMBL" id="CDW72792.1"/>
    </source>
</evidence>
<gene>
    <name evidence="11" type="primary">Contig13203.g14089</name>
    <name evidence="11" type="ORF">STYLEM_1756</name>
</gene>
<keyword evidence="6" id="KW-0276">Fatty acid metabolism</keyword>
<evidence type="ECO:0000256" key="2">
    <source>
        <dbReference type="ARBA" id="ARBA00004275"/>
    </source>
</evidence>
<dbReference type="InterPro" id="IPR046373">
    <property type="entry name" value="Acyl-CoA_Oxase/DH_mid-dom_sf"/>
</dbReference>
<evidence type="ECO:0000256" key="4">
    <source>
        <dbReference type="ARBA" id="ARBA00022630"/>
    </source>
</evidence>
<dbReference type="Gene3D" id="2.40.110.10">
    <property type="entry name" value="Butyryl-CoA Dehydrogenase, subunit A, domain 2"/>
    <property type="match status" value="1"/>
</dbReference>
<keyword evidence="7" id="KW-0560">Oxidoreductase</keyword>
<dbReference type="OrthoDB" id="434460at2759"/>
<dbReference type="PANTHER" id="PTHR10909">
    <property type="entry name" value="ELECTRON TRANSPORT OXIDOREDUCTASE"/>
    <property type="match status" value="1"/>
</dbReference>
<evidence type="ECO:0000256" key="3">
    <source>
        <dbReference type="ARBA" id="ARBA00006288"/>
    </source>
</evidence>
<comment type="cofactor">
    <cofactor evidence="1">
        <name>FAD</name>
        <dbReference type="ChEBI" id="CHEBI:57692"/>
    </cofactor>
</comment>
<keyword evidence="12" id="KW-1185">Reference proteome</keyword>
<keyword evidence="5" id="KW-0274">FAD</keyword>
<dbReference type="Pfam" id="PF14749">
    <property type="entry name" value="Acyl-CoA_ox_N"/>
    <property type="match status" value="1"/>
</dbReference>
<dbReference type="Proteomes" id="UP000039865">
    <property type="component" value="Unassembled WGS sequence"/>
</dbReference>
<keyword evidence="4" id="KW-0285">Flavoprotein</keyword>
<evidence type="ECO:0000256" key="9">
    <source>
        <dbReference type="ARBA" id="ARBA00023140"/>
    </source>
</evidence>
<name>A0A077ZSE5_STYLE</name>
<keyword evidence="9" id="KW-0576">Peroxisome</keyword>
<dbReference type="FunFam" id="2.40.110.10:FF:000003">
    <property type="entry name" value="Acyl-coenzyme A oxidase"/>
    <property type="match status" value="1"/>
</dbReference>
<comment type="similarity">
    <text evidence="3">Belongs to the acyl-CoA oxidase family.</text>
</comment>
<evidence type="ECO:0000256" key="7">
    <source>
        <dbReference type="ARBA" id="ARBA00023002"/>
    </source>
</evidence>
<dbReference type="GO" id="GO:0003997">
    <property type="term" value="F:acyl-CoA oxidase activity"/>
    <property type="evidence" value="ECO:0007669"/>
    <property type="project" value="InterPro"/>
</dbReference>
<sequence>MSNTKQQEGKAKLPYEQTHEYKKLTKKIQFKTEELQRFYYDILGVEKYPLEKITEMLNDGKHIYSNLSTHYYHSRENEMKDYMRRFAMYQKYIEKKGYSHDRDNAMARVISLNRFNLDYGNLYLHIYAFIPAIELLGSEEQVKYWVPLANDFKITGSYAQTELGHGSDVQGLQTSATYDVNTKEIVFNSPTIESTKFWPGGLGKSSTHAVVYAQLISQGKKHGVHAFIIQIRDLQTHKPLQGIEVGDVGSKIALVHNDNGYLRFNNFRVAKSCHLSKYVDLSDDGTVTEKVKDSTRLVYGGMLKLRVNIVKII</sequence>
<dbReference type="InterPro" id="IPR009100">
    <property type="entry name" value="AcylCoA_DH/oxidase_NM_dom_sf"/>
</dbReference>
<dbReference type="EMBL" id="CCKQ01001673">
    <property type="protein sequence ID" value="CDW72792.1"/>
    <property type="molecule type" value="Genomic_DNA"/>
</dbReference>
<dbReference type="PANTHER" id="PTHR10909:SF250">
    <property type="entry name" value="PEROXISOMAL ACYL-COENZYME A OXIDASE 1"/>
    <property type="match status" value="1"/>
</dbReference>
<evidence type="ECO:0000259" key="10">
    <source>
        <dbReference type="Pfam" id="PF14749"/>
    </source>
</evidence>
<dbReference type="SUPFAM" id="SSF56645">
    <property type="entry name" value="Acyl-CoA dehydrogenase NM domain-like"/>
    <property type="match status" value="1"/>
</dbReference>
<evidence type="ECO:0000256" key="5">
    <source>
        <dbReference type="ARBA" id="ARBA00022827"/>
    </source>
</evidence>
<evidence type="ECO:0000256" key="1">
    <source>
        <dbReference type="ARBA" id="ARBA00001974"/>
    </source>
</evidence>
<evidence type="ECO:0000313" key="12">
    <source>
        <dbReference type="Proteomes" id="UP000039865"/>
    </source>
</evidence>